<name>A0A2R5EHE1_9BACL</name>
<reference evidence="1 2" key="1">
    <citation type="submission" date="2017-08" db="EMBL/GenBank/DDBJ databases">
        <title>Substantial Increase in Enzyme Production by Combined Drug-Resistance Mutations in Paenibacillus agaridevorans.</title>
        <authorList>
            <person name="Tanaka Y."/>
            <person name="Funane K."/>
            <person name="Hosaka T."/>
            <person name="Shiwa Y."/>
            <person name="Fujita N."/>
            <person name="Miyazaki T."/>
            <person name="Yoshikawa H."/>
            <person name="Murakami K."/>
            <person name="Kasahara K."/>
            <person name="Inaoka T."/>
            <person name="Hiraga Y."/>
            <person name="Ochi K."/>
        </authorList>
    </citation>
    <scope>NUCLEOTIDE SEQUENCE [LARGE SCALE GENOMIC DNA]</scope>
    <source>
        <strain evidence="1 2">T-3040</strain>
    </source>
</reference>
<comment type="caution">
    <text evidence="1">The sequence shown here is derived from an EMBL/GenBank/DDBJ whole genome shotgun (WGS) entry which is preliminary data.</text>
</comment>
<evidence type="ECO:0000313" key="1">
    <source>
        <dbReference type="EMBL" id="GBG05986.1"/>
    </source>
</evidence>
<dbReference type="Proteomes" id="UP000245202">
    <property type="component" value="Unassembled WGS sequence"/>
</dbReference>
<proteinExistence type="predicted"/>
<gene>
    <name evidence="1" type="ORF">PAT3040_00475</name>
</gene>
<dbReference type="EMBL" id="BDQX01000036">
    <property type="protein sequence ID" value="GBG05986.1"/>
    <property type="molecule type" value="Genomic_DNA"/>
</dbReference>
<keyword evidence="2" id="KW-1185">Reference proteome</keyword>
<protein>
    <submittedName>
        <fullName evidence="1">Uncharacterized protein</fullName>
    </submittedName>
</protein>
<accession>A0A2R5EHE1</accession>
<evidence type="ECO:0000313" key="2">
    <source>
        <dbReference type="Proteomes" id="UP000245202"/>
    </source>
</evidence>
<sequence length="99" mass="11577">MRECLFYFKFIQDGQTKEYRTVAMVPDGKTPDISDFIHSFKQLGYTVELENERELIFHSLGGDKPYKLDITKIELKGQEHEDVAHDGELRAILNHLIKH</sequence>
<dbReference type="RefSeq" id="WP_087568749.1">
    <property type="nucleotide sequence ID" value="NZ_BDQX01000036.1"/>
</dbReference>
<dbReference type="AlphaFoldDB" id="A0A2R5EHE1"/>
<organism evidence="1 2">
    <name type="scientific">Paenibacillus agaridevorans</name>
    <dbReference type="NCBI Taxonomy" id="171404"/>
    <lineage>
        <taxon>Bacteria</taxon>
        <taxon>Bacillati</taxon>
        <taxon>Bacillota</taxon>
        <taxon>Bacilli</taxon>
        <taxon>Bacillales</taxon>
        <taxon>Paenibacillaceae</taxon>
        <taxon>Paenibacillus</taxon>
    </lineage>
</organism>